<evidence type="ECO:0000313" key="1">
    <source>
        <dbReference type="EMBL" id="DAF90354.1"/>
    </source>
</evidence>
<organism evidence="1">
    <name type="scientific">Myoviridae sp. ctsQA11</name>
    <dbReference type="NCBI Taxonomy" id="2825193"/>
    <lineage>
        <taxon>Viruses</taxon>
        <taxon>Duplodnaviria</taxon>
        <taxon>Heunggongvirae</taxon>
        <taxon>Uroviricota</taxon>
        <taxon>Caudoviricetes</taxon>
    </lineage>
</organism>
<reference evidence="1" key="1">
    <citation type="journal article" date="2021" name="Proc. Natl. Acad. Sci. U.S.A.">
        <title>A Catalog of Tens of Thousands of Viruses from Human Metagenomes Reveals Hidden Associations with Chronic Diseases.</title>
        <authorList>
            <person name="Tisza M.J."/>
            <person name="Buck C.B."/>
        </authorList>
    </citation>
    <scope>NUCLEOTIDE SEQUENCE</scope>
    <source>
        <strain evidence="1">CtsQA11</strain>
    </source>
</reference>
<protein>
    <submittedName>
        <fullName evidence="1">Uncharacterized protein</fullName>
    </submittedName>
</protein>
<accession>A0A8S5U7F5</accession>
<proteinExistence type="predicted"/>
<sequence length="30" mass="3189">MTLANVGTTFFTECDTIILQGMVNLVGLAD</sequence>
<dbReference type="EMBL" id="BK016026">
    <property type="protein sequence ID" value="DAF90354.1"/>
    <property type="molecule type" value="Genomic_DNA"/>
</dbReference>
<name>A0A8S5U7F5_9CAUD</name>